<protein>
    <submittedName>
        <fullName evidence="1">Uncharacterized protein</fullName>
    </submittedName>
</protein>
<evidence type="ECO:0000313" key="2">
    <source>
        <dbReference type="Proteomes" id="UP000663722"/>
    </source>
</evidence>
<sequence length="60" mass="7116">MVIDIFIYAESGLRVKDFICVFIHISVTSYKYHIRSLTIKLFLIYYLYSLVIAEDHLTLL</sequence>
<proteinExistence type="predicted"/>
<name>A0A975BHZ2_9BACT</name>
<dbReference type="EMBL" id="CP061800">
    <property type="protein sequence ID" value="QTA85625.1"/>
    <property type="molecule type" value="Genomic_DNA"/>
</dbReference>
<organism evidence="1 2">
    <name type="scientific">Desulfonema magnum</name>
    <dbReference type="NCBI Taxonomy" id="45655"/>
    <lineage>
        <taxon>Bacteria</taxon>
        <taxon>Pseudomonadati</taxon>
        <taxon>Thermodesulfobacteriota</taxon>
        <taxon>Desulfobacteria</taxon>
        <taxon>Desulfobacterales</taxon>
        <taxon>Desulfococcaceae</taxon>
        <taxon>Desulfonema</taxon>
    </lineage>
</organism>
<evidence type="ECO:0000313" key="1">
    <source>
        <dbReference type="EMBL" id="QTA85625.1"/>
    </source>
</evidence>
<dbReference type="Proteomes" id="UP000663722">
    <property type="component" value="Chromosome"/>
</dbReference>
<gene>
    <name evidence="1" type="ORF">dnm_016360</name>
</gene>
<dbReference type="AlphaFoldDB" id="A0A975BHZ2"/>
<keyword evidence="2" id="KW-1185">Reference proteome</keyword>
<dbReference type="KEGG" id="dmm:dnm_016360"/>
<reference evidence="1" key="1">
    <citation type="journal article" date="2021" name="Microb. Physiol.">
        <title>Proteogenomic Insights into the Physiology of Marine, Sulfate-Reducing, Filamentous Desulfonema limicola and Desulfonema magnum.</title>
        <authorList>
            <person name="Schnaars V."/>
            <person name="Wohlbrand L."/>
            <person name="Scheve S."/>
            <person name="Hinrichs C."/>
            <person name="Reinhardt R."/>
            <person name="Rabus R."/>
        </authorList>
    </citation>
    <scope>NUCLEOTIDE SEQUENCE</scope>
    <source>
        <strain evidence="1">4be13</strain>
    </source>
</reference>
<accession>A0A975BHZ2</accession>